<accession>A0A853AVS1</accession>
<feature type="region of interest" description="Disordered" evidence="1">
    <location>
        <begin position="25"/>
        <end position="101"/>
    </location>
</feature>
<dbReference type="Proteomes" id="UP000549616">
    <property type="component" value="Unassembled WGS sequence"/>
</dbReference>
<gene>
    <name evidence="2" type="ORF">HNR02_000068</name>
</gene>
<sequence length="101" mass="9963">MSGSDLDRFGAEAFAGCVAHPAGTEGSALASRHSLSTTSPATRSCTKLLPPATSGTAAPIQTRWRISSAAATAGSSRPAPECATTTGLSKSTGICPGKPST</sequence>
<evidence type="ECO:0000313" key="3">
    <source>
        <dbReference type="Proteomes" id="UP000549616"/>
    </source>
</evidence>
<protein>
    <submittedName>
        <fullName evidence="2">Uncharacterized protein</fullName>
    </submittedName>
</protein>
<feature type="compositionally biased region" description="Polar residues" evidence="1">
    <location>
        <begin position="83"/>
        <end position="92"/>
    </location>
</feature>
<evidence type="ECO:0000313" key="2">
    <source>
        <dbReference type="EMBL" id="NYI86745.1"/>
    </source>
</evidence>
<feature type="compositionally biased region" description="Polar residues" evidence="1">
    <location>
        <begin position="33"/>
        <end position="45"/>
    </location>
</feature>
<keyword evidence="3" id="KW-1185">Reference proteome</keyword>
<reference evidence="2 3" key="1">
    <citation type="submission" date="2020-07" db="EMBL/GenBank/DDBJ databases">
        <title>Sequencing the genomes of 1000 actinobacteria strains.</title>
        <authorList>
            <person name="Klenk H.-P."/>
        </authorList>
    </citation>
    <scope>NUCLEOTIDE SEQUENCE [LARGE SCALE GENOMIC DNA]</scope>
    <source>
        <strain evidence="2 3">DSM 104006</strain>
    </source>
</reference>
<organism evidence="2 3">
    <name type="scientific">Amycolatopsis endophytica</name>
    <dbReference type="NCBI Taxonomy" id="860233"/>
    <lineage>
        <taxon>Bacteria</taxon>
        <taxon>Bacillati</taxon>
        <taxon>Actinomycetota</taxon>
        <taxon>Actinomycetes</taxon>
        <taxon>Pseudonocardiales</taxon>
        <taxon>Pseudonocardiaceae</taxon>
        <taxon>Amycolatopsis</taxon>
    </lineage>
</organism>
<name>A0A853AVS1_9PSEU</name>
<proteinExistence type="predicted"/>
<comment type="caution">
    <text evidence="2">The sequence shown here is derived from an EMBL/GenBank/DDBJ whole genome shotgun (WGS) entry which is preliminary data.</text>
</comment>
<evidence type="ECO:0000256" key="1">
    <source>
        <dbReference type="SAM" id="MobiDB-lite"/>
    </source>
</evidence>
<dbReference type="EMBL" id="JACCFK010000001">
    <property type="protein sequence ID" value="NYI86745.1"/>
    <property type="molecule type" value="Genomic_DNA"/>
</dbReference>
<dbReference type="AlphaFoldDB" id="A0A853AVS1"/>